<feature type="region of interest" description="Disordered" evidence="1">
    <location>
        <begin position="1"/>
        <end position="87"/>
    </location>
</feature>
<gene>
    <name evidence="2" type="ORF">UFOPK4057_00138</name>
</gene>
<accession>A0A6J7P488</accession>
<sequence length="87" mass="9297">MPQPGAQNHNTTGLSASAFDNTNDPPPTTGEVKSSTPMDSWPDEPGLLDWDESRMEELDELASAPQAPSNTAAAKTPTNVERLTWSS</sequence>
<reference evidence="2" key="1">
    <citation type="submission" date="2020-05" db="EMBL/GenBank/DDBJ databases">
        <authorList>
            <person name="Chiriac C."/>
            <person name="Salcher M."/>
            <person name="Ghai R."/>
            <person name="Kavagutti S V."/>
        </authorList>
    </citation>
    <scope>NUCLEOTIDE SEQUENCE</scope>
</reference>
<evidence type="ECO:0000256" key="1">
    <source>
        <dbReference type="SAM" id="MobiDB-lite"/>
    </source>
</evidence>
<protein>
    <submittedName>
        <fullName evidence="2">Unannotated protein</fullName>
    </submittedName>
</protein>
<feature type="compositionally biased region" description="Polar residues" evidence="1">
    <location>
        <begin position="1"/>
        <end position="23"/>
    </location>
</feature>
<name>A0A6J7P488_9ZZZZ</name>
<evidence type="ECO:0000313" key="2">
    <source>
        <dbReference type="EMBL" id="CAB4997933.1"/>
    </source>
</evidence>
<dbReference type="EMBL" id="CAFBPC010000018">
    <property type="protein sequence ID" value="CAB4997933.1"/>
    <property type="molecule type" value="Genomic_DNA"/>
</dbReference>
<dbReference type="AlphaFoldDB" id="A0A6J7P488"/>
<organism evidence="2">
    <name type="scientific">freshwater metagenome</name>
    <dbReference type="NCBI Taxonomy" id="449393"/>
    <lineage>
        <taxon>unclassified sequences</taxon>
        <taxon>metagenomes</taxon>
        <taxon>ecological metagenomes</taxon>
    </lineage>
</organism>
<proteinExistence type="predicted"/>
<feature type="compositionally biased region" description="Polar residues" evidence="1">
    <location>
        <begin position="66"/>
        <end position="87"/>
    </location>
</feature>